<dbReference type="PANTHER" id="PTHR30146:SF151">
    <property type="entry name" value="HTH-TYPE TRANSCRIPTIONAL REPRESSOR CYTR"/>
    <property type="match status" value="1"/>
</dbReference>
<accession>A0A1Q9AR06</accession>
<dbReference type="Proteomes" id="UP000186364">
    <property type="component" value="Unassembled WGS sequence"/>
</dbReference>
<dbReference type="Pfam" id="PF00356">
    <property type="entry name" value="LacI"/>
    <property type="match status" value="1"/>
</dbReference>
<keyword evidence="7" id="KW-1185">Reference proteome</keyword>
<evidence type="ECO:0000313" key="7">
    <source>
        <dbReference type="Proteomes" id="UP000186364"/>
    </source>
</evidence>
<evidence type="ECO:0000256" key="3">
    <source>
        <dbReference type="ARBA" id="ARBA00023125"/>
    </source>
</evidence>
<comment type="caution">
    <text evidence="6">The sequence shown here is derived from an EMBL/GenBank/DDBJ whole genome shotgun (WGS) entry which is preliminary data.</text>
</comment>
<dbReference type="CDD" id="cd01392">
    <property type="entry name" value="HTH_LacI"/>
    <property type="match status" value="1"/>
</dbReference>
<dbReference type="InterPro" id="IPR046335">
    <property type="entry name" value="LacI/GalR-like_sensor"/>
</dbReference>
<evidence type="ECO:0000256" key="1">
    <source>
        <dbReference type="ARBA" id="ARBA00022491"/>
    </source>
</evidence>
<evidence type="ECO:0000313" key="6">
    <source>
        <dbReference type="EMBL" id="OLP57838.1"/>
    </source>
</evidence>
<dbReference type="SUPFAM" id="SSF53822">
    <property type="entry name" value="Periplasmic binding protein-like I"/>
    <property type="match status" value="1"/>
</dbReference>
<keyword evidence="2" id="KW-0805">Transcription regulation</keyword>
<evidence type="ECO:0000256" key="2">
    <source>
        <dbReference type="ARBA" id="ARBA00023015"/>
    </source>
</evidence>
<proteinExistence type="predicted"/>
<dbReference type="Pfam" id="PF13377">
    <property type="entry name" value="Peripla_BP_3"/>
    <property type="match status" value="1"/>
</dbReference>
<feature type="domain" description="HTH lacI-type" evidence="5">
    <location>
        <begin position="20"/>
        <end position="74"/>
    </location>
</feature>
<dbReference type="GO" id="GO:0003700">
    <property type="term" value="F:DNA-binding transcription factor activity"/>
    <property type="evidence" value="ECO:0007669"/>
    <property type="project" value="TreeGrafter"/>
</dbReference>
<organism evidence="6 7">
    <name type="scientific">Xaviernesmea oryzae</name>
    <dbReference type="NCBI Taxonomy" id="464029"/>
    <lineage>
        <taxon>Bacteria</taxon>
        <taxon>Pseudomonadati</taxon>
        <taxon>Pseudomonadota</taxon>
        <taxon>Alphaproteobacteria</taxon>
        <taxon>Hyphomicrobiales</taxon>
        <taxon>Rhizobiaceae</taxon>
        <taxon>Rhizobium/Agrobacterium group</taxon>
        <taxon>Xaviernesmea</taxon>
    </lineage>
</organism>
<keyword evidence="4" id="KW-0804">Transcription</keyword>
<protein>
    <submittedName>
        <fullName evidence="6">LacI family transcriptional regulator</fullName>
    </submittedName>
</protein>
<dbReference type="Gene3D" id="1.10.260.40">
    <property type="entry name" value="lambda repressor-like DNA-binding domains"/>
    <property type="match status" value="1"/>
</dbReference>
<evidence type="ECO:0000259" key="5">
    <source>
        <dbReference type="PROSITE" id="PS50932"/>
    </source>
</evidence>
<dbReference type="PROSITE" id="PS00356">
    <property type="entry name" value="HTH_LACI_1"/>
    <property type="match status" value="1"/>
</dbReference>
<dbReference type="InterPro" id="IPR028082">
    <property type="entry name" value="Peripla_BP_I"/>
</dbReference>
<dbReference type="AlphaFoldDB" id="A0A1Q9AR06"/>
<dbReference type="RefSeq" id="WP_075629743.1">
    <property type="nucleotide sequence ID" value="NZ_FOAM01000007.1"/>
</dbReference>
<dbReference type="PROSITE" id="PS50932">
    <property type="entry name" value="HTH_LACI_2"/>
    <property type="match status" value="1"/>
</dbReference>
<name>A0A1Q9AR06_9HYPH</name>
<keyword evidence="1" id="KW-0678">Repressor</keyword>
<dbReference type="CDD" id="cd06284">
    <property type="entry name" value="PBP1_LacI-like"/>
    <property type="match status" value="1"/>
</dbReference>
<dbReference type="GO" id="GO:0000976">
    <property type="term" value="F:transcription cis-regulatory region binding"/>
    <property type="evidence" value="ECO:0007669"/>
    <property type="project" value="TreeGrafter"/>
</dbReference>
<reference evidence="6 7" key="1">
    <citation type="submission" date="2016-09" db="EMBL/GenBank/DDBJ databases">
        <title>Rhizobium sp. nov., a novel species isolated from the rice rhizosphere.</title>
        <authorList>
            <person name="Zhao J."/>
            <person name="Zhang X."/>
        </authorList>
    </citation>
    <scope>NUCLEOTIDE SEQUENCE [LARGE SCALE GENOMIC DNA]</scope>
    <source>
        <strain evidence="6 7">1.7048</strain>
    </source>
</reference>
<gene>
    <name evidence="6" type="ORF">BJF93_13385</name>
</gene>
<dbReference type="PANTHER" id="PTHR30146">
    <property type="entry name" value="LACI-RELATED TRANSCRIPTIONAL REPRESSOR"/>
    <property type="match status" value="1"/>
</dbReference>
<dbReference type="SUPFAM" id="SSF47413">
    <property type="entry name" value="lambda repressor-like DNA-binding domains"/>
    <property type="match status" value="1"/>
</dbReference>
<dbReference type="Gene3D" id="3.40.50.2300">
    <property type="match status" value="2"/>
</dbReference>
<dbReference type="EMBL" id="MKIP01000059">
    <property type="protein sequence ID" value="OLP57838.1"/>
    <property type="molecule type" value="Genomic_DNA"/>
</dbReference>
<evidence type="ECO:0000256" key="4">
    <source>
        <dbReference type="ARBA" id="ARBA00023163"/>
    </source>
</evidence>
<keyword evidence="3" id="KW-0238">DNA-binding</keyword>
<dbReference type="InterPro" id="IPR000843">
    <property type="entry name" value="HTH_LacI"/>
</dbReference>
<sequence length="352" mass="37976">MPSRPTPFPSAASLQATSTATIEDVARMADVSIATVSRAIHTPEKVATSTRQRVNQAIAITGYTTNAMARSLRMGRSNMILVLAPDIGDPNFSSILVGLENEARAHGYGVLIGHTQNDPERGLDYLKFLNSNQAAGLLLFTGHAPFGHQMMTERLPPTVGLFEPVFNGRVSYVGVDDLAGARKAAEHLLSAGHRRIAFIGESRTKLGHQRRLKGFELALDAARIPASDRMVLEGDGTIESGRLALEQIFMRGDAPTAFMCVNDATAIGVVNGLSARGYELPRDMSVIGFDDIPQATYVHPPLTTVRQPRSAIGRQAMALLLQSLDAPPEPPREILIMPDLIVRGSVTGPQRR</sequence>
<dbReference type="SMART" id="SM00354">
    <property type="entry name" value="HTH_LACI"/>
    <property type="match status" value="1"/>
</dbReference>
<dbReference type="InterPro" id="IPR010982">
    <property type="entry name" value="Lambda_DNA-bd_dom_sf"/>
</dbReference>